<sequence length="858" mass="95595">MVMESKTTSKTSCLKALLLRAWRERWTDLQWGINIKTVLPRGVSGDVYNLADCILQQAVVGAGANQLVLSYLRHSLSAQLVSHAAVLQRLSKYNQLSKNHCVFSLLEFLEGMLPGVTCCGKPEETVLATAVLSVALWLKCLELEATLAESDEVLKYVHKLGSIDISMLCLPVNSEKWPGSLIQCWLEVKLIGNPVSSTTILAEQLQIFQTLKGFSDSRLYAELMRGSLLALYNVSQTSHESQWGAFAFLKVPHILLELAGKSDTINVVNAVELMLQHSPLLDAMDVNSSCSSLKCLLDELAKIRLLNEPQVKHLLEKRKTPPSLKLDTVPATTGIPKAIIFAESTTAGILKTLSTDYHKIQDALLGMLHQVLTGKSFELILAVATVQGQLRTLVNRLIRFNECSKSGGDKARSQLFDITFLMLVTIVQNYGAYAVLDTDGDSLFEQWVRSCMVERQRPKAPEQLLRLESLLQQFNAGEADFKAGVKWQDVLFNIAGVMHEVLVAWEQGALVASDVKRILDAVRGKMCCLPLAAAAWLCAYMRTAPQDTLLKPINMVQQLLATSVIEEDSWRDRWQLTCEIIRKMQRDVQLPLPTKSSHHLVSRQPATEQLHTAWTKGISRGWLDHNSARTLHCLLDTAGPRWLVSAVIQELLKLRYRDQLQRGVDLALAIFHVDIGGCTLQLLSHVLPQLLYNDLQADSLMEPQLPALAYLTSYCVYTAWDALSEDSDVEPVAKIPRLCDSLEDTKPLEKLISSLRQLLNMFEGGIQEGSITQQTYFAFYLIKSLVEVKISSANSVLAAIPPALISDLLKTLPELFSYPLLLHLHDVYTTSGRINMAKDLCVLRNYHLKNAPSINNNN</sequence>
<evidence type="ECO:0000313" key="10">
    <source>
        <dbReference type="Proteomes" id="UP001162156"/>
    </source>
</evidence>
<comment type="subcellular location">
    <subcellularLocation>
        <location evidence="1">Nucleus</location>
    </subcellularLocation>
</comment>
<comment type="caution">
    <text evidence="9">The sequence shown here is derived from an EMBL/GenBank/DDBJ whole genome shotgun (WGS) entry which is preliminary data.</text>
</comment>
<evidence type="ECO:0000256" key="4">
    <source>
        <dbReference type="ARBA" id="ARBA00023015"/>
    </source>
</evidence>
<gene>
    <name evidence="9" type="ORF">NQ314_006790</name>
</gene>
<keyword evidence="7" id="KW-0539">Nucleus</keyword>
<organism evidence="9 10">
    <name type="scientific">Rhamnusium bicolor</name>
    <dbReference type="NCBI Taxonomy" id="1586634"/>
    <lineage>
        <taxon>Eukaryota</taxon>
        <taxon>Metazoa</taxon>
        <taxon>Ecdysozoa</taxon>
        <taxon>Arthropoda</taxon>
        <taxon>Hexapoda</taxon>
        <taxon>Insecta</taxon>
        <taxon>Pterygota</taxon>
        <taxon>Neoptera</taxon>
        <taxon>Endopterygota</taxon>
        <taxon>Coleoptera</taxon>
        <taxon>Polyphaga</taxon>
        <taxon>Cucujiformia</taxon>
        <taxon>Chrysomeloidea</taxon>
        <taxon>Cerambycidae</taxon>
        <taxon>Lepturinae</taxon>
        <taxon>Rhagiini</taxon>
        <taxon>Rhamnusium</taxon>
    </lineage>
</organism>
<proteinExistence type="inferred from homology"/>
<dbReference type="PANTHER" id="PTHR12898:SF1">
    <property type="entry name" value="MEDIATOR OF RNA POLYMERASE II TRANSCRIPTION SUBUNIT 24"/>
    <property type="match status" value="1"/>
</dbReference>
<evidence type="ECO:0000256" key="1">
    <source>
        <dbReference type="ARBA" id="ARBA00004123"/>
    </source>
</evidence>
<keyword evidence="10" id="KW-1185">Reference proteome</keyword>
<evidence type="ECO:0000256" key="5">
    <source>
        <dbReference type="ARBA" id="ARBA00023159"/>
    </source>
</evidence>
<dbReference type="InterPro" id="IPR021429">
    <property type="entry name" value="Mediator_Med24"/>
</dbReference>
<dbReference type="Pfam" id="PF11277">
    <property type="entry name" value="Med24_N"/>
    <property type="match status" value="3"/>
</dbReference>
<evidence type="ECO:0000313" key="9">
    <source>
        <dbReference type="EMBL" id="KAJ8955941.1"/>
    </source>
</evidence>
<accession>A0AAV8YXL4</accession>
<dbReference type="PANTHER" id="PTHR12898">
    <property type="entry name" value="MEDIATOR OF RNA POLYMERASE II TRANSCRIPTION SUBUNIT 24"/>
    <property type="match status" value="1"/>
</dbReference>
<dbReference type="GO" id="GO:0016592">
    <property type="term" value="C:mediator complex"/>
    <property type="evidence" value="ECO:0007669"/>
    <property type="project" value="InterPro"/>
</dbReference>
<evidence type="ECO:0000256" key="6">
    <source>
        <dbReference type="ARBA" id="ARBA00023163"/>
    </source>
</evidence>
<protein>
    <recommendedName>
        <fullName evidence="3">Mediator of RNA polymerase II transcription subunit 24</fullName>
    </recommendedName>
    <alternativeName>
        <fullName evidence="8">Mediator complex subunit 24</fullName>
    </alternativeName>
</protein>
<reference evidence="9" key="1">
    <citation type="journal article" date="2023" name="Insect Mol. Biol.">
        <title>Genome sequencing provides insights into the evolution of gene families encoding plant cell wall-degrading enzymes in longhorned beetles.</title>
        <authorList>
            <person name="Shin N.R."/>
            <person name="Okamura Y."/>
            <person name="Kirsch R."/>
            <person name="Pauchet Y."/>
        </authorList>
    </citation>
    <scope>NUCLEOTIDE SEQUENCE</scope>
    <source>
        <strain evidence="9">RBIC_L_NR</strain>
    </source>
</reference>
<dbReference type="EMBL" id="JANEYF010001849">
    <property type="protein sequence ID" value="KAJ8955941.1"/>
    <property type="molecule type" value="Genomic_DNA"/>
</dbReference>
<dbReference type="GO" id="GO:0060261">
    <property type="term" value="P:positive regulation of transcription initiation by RNA polymerase II"/>
    <property type="evidence" value="ECO:0007669"/>
    <property type="project" value="TreeGrafter"/>
</dbReference>
<evidence type="ECO:0000256" key="7">
    <source>
        <dbReference type="ARBA" id="ARBA00023242"/>
    </source>
</evidence>
<evidence type="ECO:0000256" key="8">
    <source>
        <dbReference type="ARBA" id="ARBA00031960"/>
    </source>
</evidence>
<dbReference type="AlphaFoldDB" id="A0AAV8YXL4"/>
<dbReference type="GO" id="GO:0003712">
    <property type="term" value="F:transcription coregulator activity"/>
    <property type="evidence" value="ECO:0007669"/>
    <property type="project" value="TreeGrafter"/>
</dbReference>
<name>A0AAV8YXL4_9CUCU</name>
<keyword evidence="4" id="KW-0805">Transcription regulation</keyword>
<keyword evidence="6" id="KW-0804">Transcription</keyword>
<keyword evidence="5" id="KW-0010">Activator</keyword>
<evidence type="ECO:0000256" key="3">
    <source>
        <dbReference type="ARBA" id="ARBA00019693"/>
    </source>
</evidence>
<evidence type="ECO:0000256" key="2">
    <source>
        <dbReference type="ARBA" id="ARBA00007864"/>
    </source>
</evidence>
<dbReference type="Proteomes" id="UP001162156">
    <property type="component" value="Unassembled WGS sequence"/>
</dbReference>
<comment type="similarity">
    <text evidence="2">Belongs to the Mediator complex subunit 24 family.</text>
</comment>